<dbReference type="InterPro" id="IPR013083">
    <property type="entry name" value="Znf_RING/FYVE/PHD"/>
</dbReference>
<dbReference type="PANTHER" id="PTHR13510">
    <property type="entry name" value="FYVE-FINGER-CONTAINING RAB5 EFFECTOR PROTEIN RABENOSYN-5-RELATED"/>
    <property type="match status" value="1"/>
</dbReference>
<dbReference type="CDD" id="cd00065">
    <property type="entry name" value="FYVE_like_SF"/>
    <property type="match status" value="1"/>
</dbReference>
<feature type="compositionally biased region" description="Polar residues" evidence="5">
    <location>
        <begin position="465"/>
        <end position="482"/>
    </location>
</feature>
<feature type="compositionally biased region" description="Acidic residues" evidence="5">
    <location>
        <begin position="433"/>
        <end position="443"/>
    </location>
</feature>
<dbReference type="SUPFAM" id="SSF57903">
    <property type="entry name" value="FYVE/PHD zinc finger"/>
    <property type="match status" value="1"/>
</dbReference>
<dbReference type="AlphaFoldDB" id="A0AAV2YU26"/>
<feature type="compositionally biased region" description="Basic and acidic residues" evidence="5">
    <location>
        <begin position="485"/>
        <end position="506"/>
    </location>
</feature>
<feature type="domain" description="FYVE-type" evidence="6">
    <location>
        <begin position="277"/>
        <end position="337"/>
    </location>
</feature>
<dbReference type="PANTHER" id="PTHR13510:SF44">
    <property type="entry name" value="RABENOSYN-5"/>
    <property type="match status" value="1"/>
</dbReference>
<dbReference type="SUPFAM" id="SSF55961">
    <property type="entry name" value="Bet v1-like"/>
    <property type="match status" value="1"/>
</dbReference>
<evidence type="ECO:0000259" key="6">
    <source>
        <dbReference type="PROSITE" id="PS50178"/>
    </source>
</evidence>
<evidence type="ECO:0000313" key="7">
    <source>
        <dbReference type="EMBL" id="DAZ98405.1"/>
    </source>
</evidence>
<organism evidence="7 8">
    <name type="scientific">Lagenidium giganteum</name>
    <dbReference type="NCBI Taxonomy" id="4803"/>
    <lineage>
        <taxon>Eukaryota</taxon>
        <taxon>Sar</taxon>
        <taxon>Stramenopiles</taxon>
        <taxon>Oomycota</taxon>
        <taxon>Peronosporomycetes</taxon>
        <taxon>Pythiales</taxon>
        <taxon>Pythiaceae</taxon>
    </lineage>
</organism>
<feature type="compositionally biased region" description="Polar residues" evidence="5">
    <location>
        <begin position="549"/>
        <end position="562"/>
    </location>
</feature>
<dbReference type="Gene3D" id="3.30.40.10">
    <property type="entry name" value="Zinc/RING finger domain, C3HC4 (zinc finger)"/>
    <property type="match status" value="1"/>
</dbReference>
<reference evidence="7" key="2">
    <citation type="journal article" date="2023" name="Microbiol Resour">
        <title>Decontamination and Annotation of the Draft Genome Sequence of the Oomycete Lagenidium giganteum ARSEF 373.</title>
        <authorList>
            <person name="Morgan W.R."/>
            <person name="Tartar A."/>
        </authorList>
    </citation>
    <scope>NUCLEOTIDE SEQUENCE</scope>
    <source>
        <strain evidence="7">ARSEF 373</strain>
    </source>
</reference>
<evidence type="ECO:0000256" key="4">
    <source>
        <dbReference type="PROSITE-ProRule" id="PRU00091"/>
    </source>
</evidence>
<comment type="caution">
    <text evidence="7">The sequence shown here is derived from an EMBL/GenBank/DDBJ whole genome shotgun (WGS) entry which is preliminary data.</text>
</comment>
<accession>A0AAV2YU26</accession>
<feature type="region of interest" description="Disordered" evidence="5">
    <location>
        <begin position="465"/>
        <end position="519"/>
    </location>
</feature>
<dbReference type="InterPro" id="IPR052727">
    <property type="entry name" value="Rab4/Rab5_effector"/>
</dbReference>
<dbReference type="InterPro" id="IPR000306">
    <property type="entry name" value="Znf_FYVE"/>
</dbReference>
<gene>
    <name evidence="7" type="ORF">N0F65_000119</name>
</gene>
<dbReference type="PROSITE" id="PS50178">
    <property type="entry name" value="ZF_FYVE"/>
    <property type="match status" value="1"/>
</dbReference>
<dbReference type="EMBL" id="DAKRPA010000107">
    <property type="protein sequence ID" value="DAZ98405.1"/>
    <property type="molecule type" value="Genomic_DNA"/>
</dbReference>
<keyword evidence="3" id="KW-0862">Zinc</keyword>
<keyword evidence="2 4" id="KW-0863">Zinc-finger</keyword>
<feature type="compositionally biased region" description="Low complexity" evidence="5">
    <location>
        <begin position="765"/>
        <end position="774"/>
    </location>
</feature>
<protein>
    <recommendedName>
        <fullName evidence="6">FYVE-type domain-containing protein</fullName>
    </recommendedName>
</protein>
<evidence type="ECO:0000256" key="5">
    <source>
        <dbReference type="SAM" id="MobiDB-lite"/>
    </source>
</evidence>
<evidence type="ECO:0000256" key="2">
    <source>
        <dbReference type="ARBA" id="ARBA00022771"/>
    </source>
</evidence>
<keyword evidence="8" id="KW-1185">Reference proteome</keyword>
<sequence length="793" mass="90676">MGGMAAKEGKLPLPDDFFDVPELNTKERHYLINLAKRACKEVVYYSRRSGGPINWVHLSSEDGVEVFQGIDESGRDAKASMTYLRGCTKICATIDEIADFFRLDTPSKLTGFAQTVGKDLLDQKTLYNLAMPTEENPRHYVGVKWTAVESPSKLARNRDFCYLECHDEFIDTSGKKRGWVRSLHSIRLPCCPRLNKSHGLVRGSMYRSGFIFIESEKKGWVDAIHTLHLDIKGSAPNWLKILVMKRRIKNIAEVNKYFQLRRLGEGKLLGDLELPAKEGVQRCQSCDTKFGLFHRKWRCRKCGKVVCTSCGHHFLLDYAGVGPRKVRICNGCSESVTQGTAVDTEDQGLVRGTPKKCEETVPLYDDVMHENGRAARKLQEHEYYLKNEDARGIADMMAAKRMQQEFEHQLKLSSSRPFQNRASNSGYGRNEAEYDEHDDDEELGLPRSRSEQQRFNMEQQWRHNQFAPSGNESTHSSRTRLPSWNHRDRDYPSSRPAESSRLHGVDYDNASQRLSGQRRGSVDSIRMSLDWGADYVVTLDPTAPESERFSNGSYQSAESANTPGRRLDHGRGCDGERERYGQYAAAGAARRRLQSEMSEYSQYHGSNRYDDFTRWQPSPLGQFDSHSMTDYGRYDRAYYGGSHQRRNSFNDLEPHVFDHFGRLTQPPFSALNSRPRSDMRRRSTTDRDHLAHFMALSAMQLYNQEFGADLLVPEETRQAALQKMVAMYAEEIDRKNRASAMRHSARKRSVGEPGPGMMLDPYAAPSRLPLSPRRSPQHHFPQTVAMDSPMHYR</sequence>
<dbReference type="Pfam" id="PF01363">
    <property type="entry name" value="FYVE"/>
    <property type="match status" value="1"/>
</dbReference>
<evidence type="ECO:0000256" key="1">
    <source>
        <dbReference type="ARBA" id="ARBA00022723"/>
    </source>
</evidence>
<dbReference type="InterPro" id="IPR011011">
    <property type="entry name" value="Znf_FYVE_PHD"/>
</dbReference>
<dbReference type="InterPro" id="IPR017455">
    <property type="entry name" value="Znf_FYVE-rel"/>
</dbReference>
<reference evidence="7" key="1">
    <citation type="submission" date="2022-11" db="EMBL/GenBank/DDBJ databases">
        <authorList>
            <person name="Morgan W.R."/>
            <person name="Tartar A."/>
        </authorList>
    </citation>
    <scope>NUCLEOTIDE SEQUENCE</scope>
    <source>
        <strain evidence="7">ARSEF 373</strain>
    </source>
</reference>
<feature type="compositionally biased region" description="Polar residues" evidence="5">
    <location>
        <begin position="411"/>
        <end position="427"/>
    </location>
</feature>
<dbReference type="GO" id="GO:0008270">
    <property type="term" value="F:zinc ion binding"/>
    <property type="evidence" value="ECO:0007669"/>
    <property type="project" value="UniProtKB-KW"/>
</dbReference>
<evidence type="ECO:0000313" key="8">
    <source>
        <dbReference type="Proteomes" id="UP001146120"/>
    </source>
</evidence>
<dbReference type="SMART" id="SM00064">
    <property type="entry name" value="FYVE"/>
    <property type="match status" value="1"/>
</dbReference>
<dbReference type="Proteomes" id="UP001146120">
    <property type="component" value="Unassembled WGS sequence"/>
</dbReference>
<keyword evidence="1" id="KW-0479">Metal-binding</keyword>
<dbReference type="Gene3D" id="3.30.530.20">
    <property type="match status" value="1"/>
</dbReference>
<evidence type="ECO:0000256" key="3">
    <source>
        <dbReference type="ARBA" id="ARBA00022833"/>
    </source>
</evidence>
<proteinExistence type="predicted"/>
<feature type="region of interest" description="Disordered" evidence="5">
    <location>
        <begin position="405"/>
        <end position="443"/>
    </location>
</feature>
<feature type="region of interest" description="Disordered" evidence="5">
    <location>
        <begin position="544"/>
        <end position="576"/>
    </location>
</feature>
<dbReference type="InterPro" id="IPR023393">
    <property type="entry name" value="START-like_dom_sf"/>
</dbReference>
<feature type="region of interest" description="Disordered" evidence="5">
    <location>
        <begin position="737"/>
        <end position="793"/>
    </location>
</feature>
<feature type="compositionally biased region" description="Basic and acidic residues" evidence="5">
    <location>
        <begin position="565"/>
        <end position="576"/>
    </location>
</feature>
<name>A0AAV2YU26_9STRA</name>